<evidence type="ECO:0000256" key="1">
    <source>
        <dbReference type="SAM" id="Phobius"/>
    </source>
</evidence>
<reference evidence="2" key="1">
    <citation type="journal article" date="2023" name="Mol. Phylogenet. Evol.">
        <title>Genome-scale phylogeny and comparative genomics of the fungal order Sordariales.</title>
        <authorList>
            <person name="Hensen N."/>
            <person name="Bonometti L."/>
            <person name="Westerberg I."/>
            <person name="Brannstrom I.O."/>
            <person name="Guillou S."/>
            <person name="Cros-Aarteil S."/>
            <person name="Calhoun S."/>
            <person name="Haridas S."/>
            <person name="Kuo A."/>
            <person name="Mondo S."/>
            <person name="Pangilinan J."/>
            <person name="Riley R."/>
            <person name="LaButti K."/>
            <person name="Andreopoulos B."/>
            <person name="Lipzen A."/>
            <person name="Chen C."/>
            <person name="Yan M."/>
            <person name="Daum C."/>
            <person name="Ng V."/>
            <person name="Clum A."/>
            <person name="Steindorff A."/>
            <person name="Ohm R.A."/>
            <person name="Martin F."/>
            <person name="Silar P."/>
            <person name="Natvig D.O."/>
            <person name="Lalanne C."/>
            <person name="Gautier V."/>
            <person name="Ament-Velasquez S.L."/>
            <person name="Kruys A."/>
            <person name="Hutchinson M.I."/>
            <person name="Powell A.J."/>
            <person name="Barry K."/>
            <person name="Miller A.N."/>
            <person name="Grigoriev I.V."/>
            <person name="Debuchy R."/>
            <person name="Gladieux P."/>
            <person name="Hiltunen Thoren M."/>
            <person name="Johannesson H."/>
        </authorList>
    </citation>
    <scope>NUCLEOTIDE SEQUENCE</scope>
    <source>
        <strain evidence="2">PSN293</strain>
    </source>
</reference>
<keyword evidence="1" id="KW-0472">Membrane</keyword>
<dbReference type="InterPro" id="IPR029058">
    <property type="entry name" value="AB_hydrolase_fold"/>
</dbReference>
<gene>
    <name evidence="2" type="ORF">QBC37DRAFT_437043</name>
</gene>
<dbReference type="Proteomes" id="UP001301769">
    <property type="component" value="Unassembled WGS sequence"/>
</dbReference>
<organism evidence="2 3">
    <name type="scientific">Rhypophila decipiens</name>
    <dbReference type="NCBI Taxonomy" id="261697"/>
    <lineage>
        <taxon>Eukaryota</taxon>
        <taxon>Fungi</taxon>
        <taxon>Dikarya</taxon>
        <taxon>Ascomycota</taxon>
        <taxon>Pezizomycotina</taxon>
        <taxon>Sordariomycetes</taxon>
        <taxon>Sordariomycetidae</taxon>
        <taxon>Sordariales</taxon>
        <taxon>Naviculisporaceae</taxon>
        <taxon>Rhypophila</taxon>
    </lineage>
</organism>
<protein>
    <recommendedName>
        <fullName evidence="4">Mitochondrial integral membrane protein</fullName>
    </recommendedName>
</protein>
<evidence type="ECO:0008006" key="4">
    <source>
        <dbReference type="Google" id="ProtNLM"/>
    </source>
</evidence>
<feature type="transmembrane region" description="Helical" evidence="1">
    <location>
        <begin position="217"/>
        <end position="239"/>
    </location>
</feature>
<dbReference type="Pfam" id="PF10329">
    <property type="entry name" value="DUF2417"/>
    <property type="match status" value="1"/>
</dbReference>
<reference evidence="2" key="2">
    <citation type="submission" date="2023-05" db="EMBL/GenBank/DDBJ databases">
        <authorList>
            <consortium name="Lawrence Berkeley National Laboratory"/>
            <person name="Steindorff A."/>
            <person name="Hensen N."/>
            <person name="Bonometti L."/>
            <person name="Westerberg I."/>
            <person name="Brannstrom I.O."/>
            <person name="Guillou S."/>
            <person name="Cros-Aarteil S."/>
            <person name="Calhoun S."/>
            <person name="Haridas S."/>
            <person name="Kuo A."/>
            <person name="Mondo S."/>
            <person name="Pangilinan J."/>
            <person name="Riley R."/>
            <person name="Labutti K."/>
            <person name="Andreopoulos B."/>
            <person name="Lipzen A."/>
            <person name="Chen C."/>
            <person name="Yanf M."/>
            <person name="Daum C."/>
            <person name="Ng V."/>
            <person name="Clum A."/>
            <person name="Ohm R."/>
            <person name="Martin F."/>
            <person name="Silar P."/>
            <person name="Natvig D."/>
            <person name="Lalanne C."/>
            <person name="Gautier V."/>
            <person name="Ament-Velasquez S.L."/>
            <person name="Kruys A."/>
            <person name="Hutchinson M.I."/>
            <person name="Powell A.J."/>
            <person name="Barry K."/>
            <person name="Miller A.N."/>
            <person name="Grigoriev I.V."/>
            <person name="Debuchy R."/>
            <person name="Gladieux P."/>
            <person name="Thoren M.H."/>
            <person name="Johannesson H."/>
        </authorList>
    </citation>
    <scope>NUCLEOTIDE SEQUENCE</scope>
    <source>
        <strain evidence="2">PSN293</strain>
    </source>
</reference>
<dbReference type="SUPFAM" id="SSF53474">
    <property type="entry name" value="alpha/beta-Hydrolases"/>
    <property type="match status" value="1"/>
</dbReference>
<proteinExistence type="predicted"/>
<feature type="transmembrane region" description="Helical" evidence="1">
    <location>
        <begin position="113"/>
        <end position="135"/>
    </location>
</feature>
<dbReference type="EMBL" id="MU858051">
    <property type="protein sequence ID" value="KAK4218743.1"/>
    <property type="molecule type" value="Genomic_DNA"/>
</dbReference>
<evidence type="ECO:0000313" key="3">
    <source>
        <dbReference type="Proteomes" id="UP001301769"/>
    </source>
</evidence>
<dbReference type="AlphaFoldDB" id="A0AAN6YHT3"/>
<name>A0AAN6YHT3_9PEZI</name>
<evidence type="ECO:0000313" key="2">
    <source>
        <dbReference type="EMBL" id="KAK4218743.1"/>
    </source>
</evidence>
<feature type="transmembrane region" description="Helical" evidence="1">
    <location>
        <begin position="169"/>
        <end position="188"/>
    </location>
</feature>
<dbReference type="Gene3D" id="3.40.50.1820">
    <property type="entry name" value="alpha/beta hydrolase"/>
    <property type="match status" value="1"/>
</dbReference>
<comment type="caution">
    <text evidence="2">The sequence shown here is derived from an EMBL/GenBank/DDBJ whole genome shotgun (WGS) entry which is preliminary data.</text>
</comment>
<dbReference type="InterPro" id="IPR019431">
    <property type="entry name" value="DUF2417"/>
</dbReference>
<keyword evidence="1" id="KW-1133">Transmembrane helix</keyword>
<accession>A0AAN6YHT3</accession>
<keyword evidence="1" id="KW-0812">Transmembrane</keyword>
<feature type="transmembrane region" description="Helical" evidence="1">
    <location>
        <begin position="79"/>
        <end position="101"/>
    </location>
</feature>
<feature type="transmembrane region" description="Helical" evidence="1">
    <location>
        <begin position="142"/>
        <end position="163"/>
    </location>
</feature>
<sequence>MNENIPLYVNHICIIFEDNLSPNPFYCWPKCLAFNSSRKYGPNEHTRLLPNRLDSTPYLSPDDPAVSPYNLFTVRLVRIFTVFLTILTFLWWLLMIISLFVTPPGFHARGSPFFAFVYASVALCTLGVELLFFAVPSKSVRVLSVVSAVLLLVDTIVILAVEGVRHEEVWIGVASVVWATLISCWALAADRTVQWGKREEEERLTGRPETRRTLGEWAQVLTSSTVLVAVALVVFMMTLNVSLRAFDTRLAPPGERYWVDENKYQIHLYCAGDGNVNGGKGGNNVTVLFEGGEDAVEWGLWQFAEDAVKNGSIGRYCFADRPGLGWSDAAPSPLSASMASDALSEALARAGEEGPWVLASAGIGSLYSRVFSSRHGTEVRGILMIDPLHEDLLPRVGAPGRGFRIWLQGAISPLGIRRLLGAMLRGRSSEDRVWGRAAYQSPRWIFAKLQESLVAASLTKRDVVSSRAIQYKDTPVVLISSGEQIRKDSEWEAAQRDLSHLTDNLKNWDVIKKAPHQVWETLEGREMIEKRLKKLVKL</sequence>
<keyword evidence="3" id="KW-1185">Reference proteome</keyword>